<evidence type="ECO:0000259" key="1">
    <source>
        <dbReference type="Pfam" id="PF04965"/>
    </source>
</evidence>
<proteinExistence type="predicted"/>
<protein>
    <submittedName>
        <fullName evidence="2">Type VI secretion system lysozyme-like protein</fullName>
    </submittedName>
</protein>
<evidence type="ECO:0000313" key="3">
    <source>
        <dbReference type="Proteomes" id="UP000281391"/>
    </source>
</evidence>
<evidence type="ECO:0000313" key="2">
    <source>
        <dbReference type="EMBL" id="VDZ51385.1"/>
    </source>
</evidence>
<reference evidence="2 3" key="1">
    <citation type="submission" date="2018-12" db="EMBL/GenBank/DDBJ databases">
        <authorList>
            <consortium name="Pathogen Informatics"/>
        </authorList>
    </citation>
    <scope>NUCLEOTIDE SEQUENCE [LARGE SCALE GENOMIC DNA]</scope>
    <source>
        <strain evidence="2 3">NCTC11214</strain>
    </source>
</reference>
<dbReference type="EMBL" id="LR134117">
    <property type="protein sequence ID" value="VDZ51385.1"/>
    <property type="molecule type" value="Genomic_DNA"/>
</dbReference>
<dbReference type="Pfam" id="PF04965">
    <property type="entry name" value="GPW_gp25"/>
    <property type="match status" value="1"/>
</dbReference>
<name>A0A3S4HE72_SEROD</name>
<dbReference type="Proteomes" id="UP000281391">
    <property type="component" value="Chromosome"/>
</dbReference>
<accession>A0A3S4HE72</accession>
<dbReference type="SUPFAM" id="SSF160719">
    <property type="entry name" value="gpW/gp25-like"/>
    <property type="match status" value="1"/>
</dbReference>
<gene>
    <name evidence="2" type="ORF">NCTC11214_00178</name>
</gene>
<dbReference type="AlphaFoldDB" id="A0A3S4HE72"/>
<sequence>MSNQNEELIRLYGSGWRFPLRFEPRPVTDATDGLAPSAVVMSAGGDNVAQSLAMLFQTQPGERIMRPDYGCDMQSLMFANLSESMLGALRHRIVESVAHHEPRAEQVDVVLQEDPTLRGLLHVAVRYHLAGQTQQVTGQLNLLESEDGGRAWAIS</sequence>
<dbReference type="KEGG" id="sof:NCTC11214_00178"/>
<organism evidence="2 3">
    <name type="scientific">Serratia odorifera</name>
    <dbReference type="NCBI Taxonomy" id="618"/>
    <lineage>
        <taxon>Bacteria</taxon>
        <taxon>Pseudomonadati</taxon>
        <taxon>Pseudomonadota</taxon>
        <taxon>Gammaproteobacteria</taxon>
        <taxon>Enterobacterales</taxon>
        <taxon>Yersiniaceae</taxon>
        <taxon>Serratia</taxon>
    </lineage>
</organism>
<dbReference type="InterPro" id="IPR007048">
    <property type="entry name" value="IraD/Gp25-like"/>
</dbReference>
<dbReference type="RefSeq" id="WP_004966127.1">
    <property type="nucleotide sequence ID" value="NZ_LR134117.1"/>
</dbReference>
<dbReference type="Gene3D" id="3.10.450.40">
    <property type="match status" value="1"/>
</dbReference>
<feature type="domain" description="IraD/Gp25-like" evidence="1">
    <location>
        <begin position="45"/>
        <end position="132"/>
    </location>
</feature>